<keyword evidence="3" id="KW-1185">Reference proteome</keyword>
<accession>A0AAN4W156</accession>
<dbReference type="PANTHER" id="PTHR33164:SF101">
    <property type="entry name" value="TRANSCRIPTIONAL REPRESSOR MPRA"/>
    <property type="match status" value="1"/>
</dbReference>
<proteinExistence type="predicted"/>
<dbReference type="Gene3D" id="1.10.10.10">
    <property type="entry name" value="Winged helix-like DNA-binding domain superfamily/Winged helix DNA-binding domain"/>
    <property type="match status" value="1"/>
</dbReference>
<dbReference type="Proteomes" id="UP001310022">
    <property type="component" value="Unassembled WGS sequence"/>
</dbReference>
<protein>
    <submittedName>
        <fullName evidence="2">MarR family transcriptional regulator</fullName>
    </submittedName>
</protein>
<dbReference type="InterPro" id="IPR039422">
    <property type="entry name" value="MarR/SlyA-like"/>
</dbReference>
<dbReference type="GO" id="GO:0006950">
    <property type="term" value="P:response to stress"/>
    <property type="evidence" value="ECO:0007669"/>
    <property type="project" value="TreeGrafter"/>
</dbReference>
<sequence>MRIEEEIKTTKFKNLKMKAILNTVFTANWFNAQSAEQLRAFDLSLSQYNILRILRGSYPKRLPILEIKARMLDKTPNTTRLVTKLLEKRLVEREQCESDRRVFYISISKEGLAFLEDVDQQLEPVEAQLNLTEEEAKTLSDLLDKVRG</sequence>
<name>A0AAN4W156_9BACT</name>
<dbReference type="InterPro" id="IPR036390">
    <property type="entry name" value="WH_DNA-bd_sf"/>
</dbReference>
<dbReference type="AlphaFoldDB" id="A0AAN4W156"/>
<evidence type="ECO:0000259" key="1">
    <source>
        <dbReference type="PROSITE" id="PS50995"/>
    </source>
</evidence>
<feature type="domain" description="HTH marR-type" evidence="1">
    <location>
        <begin position="1"/>
        <end position="148"/>
    </location>
</feature>
<dbReference type="SMART" id="SM00347">
    <property type="entry name" value="HTH_MARR"/>
    <property type="match status" value="1"/>
</dbReference>
<evidence type="ECO:0000313" key="2">
    <source>
        <dbReference type="EMBL" id="GJM62821.1"/>
    </source>
</evidence>
<dbReference type="Pfam" id="PF01047">
    <property type="entry name" value="MarR"/>
    <property type="match status" value="1"/>
</dbReference>
<dbReference type="PROSITE" id="PS50995">
    <property type="entry name" value="HTH_MARR_2"/>
    <property type="match status" value="1"/>
</dbReference>
<gene>
    <name evidence="2" type="ORF">PEDI_33730</name>
</gene>
<organism evidence="2 3">
    <name type="scientific">Persicobacter diffluens</name>
    <dbReference type="NCBI Taxonomy" id="981"/>
    <lineage>
        <taxon>Bacteria</taxon>
        <taxon>Pseudomonadati</taxon>
        <taxon>Bacteroidota</taxon>
        <taxon>Cytophagia</taxon>
        <taxon>Cytophagales</taxon>
        <taxon>Persicobacteraceae</taxon>
        <taxon>Persicobacter</taxon>
    </lineage>
</organism>
<evidence type="ECO:0000313" key="3">
    <source>
        <dbReference type="Proteomes" id="UP001310022"/>
    </source>
</evidence>
<dbReference type="InterPro" id="IPR036388">
    <property type="entry name" value="WH-like_DNA-bd_sf"/>
</dbReference>
<dbReference type="EMBL" id="BQKE01000002">
    <property type="protein sequence ID" value="GJM62821.1"/>
    <property type="molecule type" value="Genomic_DNA"/>
</dbReference>
<dbReference type="SUPFAM" id="SSF46785">
    <property type="entry name" value="Winged helix' DNA-binding domain"/>
    <property type="match status" value="1"/>
</dbReference>
<dbReference type="GO" id="GO:0003700">
    <property type="term" value="F:DNA-binding transcription factor activity"/>
    <property type="evidence" value="ECO:0007669"/>
    <property type="project" value="InterPro"/>
</dbReference>
<dbReference type="InterPro" id="IPR000835">
    <property type="entry name" value="HTH_MarR-typ"/>
</dbReference>
<reference evidence="2 3" key="1">
    <citation type="submission" date="2021-12" db="EMBL/GenBank/DDBJ databases">
        <title>Genome sequencing of bacteria with rrn-lacking chromosome and rrn-plasmid.</title>
        <authorList>
            <person name="Anda M."/>
            <person name="Iwasaki W."/>
        </authorList>
    </citation>
    <scope>NUCLEOTIDE SEQUENCE [LARGE SCALE GENOMIC DNA]</scope>
    <source>
        <strain evidence="2 3">NBRC 15940</strain>
    </source>
</reference>
<comment type="caution">
    <text evidence="2">The sequence shown here is derived from an EMBL/GenBank/DDBJ whole genome shotgun (WGS) entry which is preliminary data.</text>
</comment>
<dbReference type="PANTHER" id="PTHR33164">
    <property type="entry name" value="TRANSCRIPTIONAL REGULATOR, MARR FAMILY"/>
    <property type="match status" value="1"/>
</dbReference>